<sequence>MPPEIVSEIFRAYCALDDKYPWHGPLYQETCSRIILTSVAAWRNIAHATPELWSELKIHQEGYQTPNAADSDIAAQWLSRSGDLPLDLNISLRMGYRGNIAQAFPAFSHRIRSLEVYMPMEHFQLFIHLPKSSFPSLETLILDFRSRDPFYFSRELKTQNPNGIEIFSDSRQLKYVSFTETGDLLENIKFPRDTVTSLKIMAYSCYECQFPSLYFDAVRSMNQLVHCTIEFPRKRYEIADTHQPILLPFLQSLSLSTEPDGETGCNASASP</sequence>
<dbReference type="EMBL" id="JADNRY010000083">
    <property type="protein sequence ID" value="KAF9066692.1"/>
    <property type="molecule type" value="Genomic_DNA"/>
</dbReference>
<dbReference type="AlphaFoldDB" id="A0A9P5U5G2"/>
<gene>
    <name evidence="1" type="ORF">BDP27DRAFT_1423595</name>
</gene>
<name>A0A9P5U5G2_9AGAR</name>
<keyword evidence="2" id="KW-1185">Reference proteome</keyword>
<evidence type="ECO:0000313" key="1">
    <source>
        <dbReference type="EMBL" id="KAF9066692.1"/>
    </source>
</evidence>
<protein>
    <recommendedName>
        <fullName evidence="3">F-box domain-containing protein</fullName>
    </recommendedName>
</protein>
<accession>A0A9P5U5G2</accession>
<organism evidence="1 2">
    <name type="scientific">Rhodocollybia butyracea</name>
    <dbReference type="NCBI Taxonomy" id="206335"/>
    <lineage>
        <taxon>Eukaryota</taxon>
        <taxon>Fungi</taxon>
        <taxon>Dikarya</taxon>
        <taxon>Basidiomycota</taxon>
        <taxon>Agaricomycotina</taxon>
        <taxon>Agaricomycetes</taxon>
        <taxon>Agaricomycetidae</taxon>
        <taxon>Agaricales</taxon>
        <taxon>Marasmiineae</taxon>
        <taxon>Omphalotaceae</taxon>
        <taxon>Rhodocollybia</taxon>
    </lineage>
</organism>
<dbReference type="OrthoDB" id="3365698at2759"/>
<proteinExistence type="predicted"/>
<dbReference type="Proteomes" id="UP000772434">
    <property type="component" value="Unassembled WGS sequence"/>
</dbReference>
<comment type="caution">
    <text evidence="1">The sequence shown here is derived from an EMBL/GenBank/DDBJ whole genome shotgun (WGS) entry which is preliminary data.</text>
</comment>
<reference evidence="1" key="1">
    <citation type="submission" date="2020-11" db="EMBL/GenBank/DDBJ databases">
        <authorList>
            <consortium name="DOE Joint Genome Institute"/>
            <person name="Ahrendt S."/>
            <person name="Riley R."/>
            <person name="Andreopoulos W."/>
            <person name="Labutti K."/>
            <person name="Pangilinan J."/>
            <person name="Ruiz-Duenas F.J."/>
            <person name="Barrasa J.M."/>
            <person name="Sanchez-Garcia M."/>
            <person name="Camarero S."/>
            <person name="Miyauchi S."/>
            <person name="Serrano A."/>
            <person name="Linde D."/>
            <person name="Babiker R."/>
            <person name="Drula E."/>
            <person name="Ayuso-Fernandez I."/>
            <person name="Pacheco R."/>
            <person name="Padilla G."/>
            <person name="Ferreira P."/>
            <person name="Barriuso J."/>
            <person name="Kellner H."/>
            <person name="Castanera R."/>
            <person name="Alfaro M."/>
            <person name="Ramirez L."/>
            <person name="Pisabarro A.G."/>
            <person name="Kuo A."/>
            <person name="Tritt A."/>
            <person name="Lipzen A."/>
            <person name="He G."/>
            <person name="Yan M."/>
            <person name="Ng V."/>
            <person name="Cullen D."/>
            <person name="Martin F."/>
            <person name="Rosso M.-N."/>
            <person name="Henrissat B."/>
            <person name="Hibbett D."/>
            <person name="Martinez A.T."/>
            <person name="Grigoriev I.V."/>
        </authorList>
    </citation>
    <scope>NUCLEOTIDE SEQUENCE</scope>
    <source>
        <strain evidence="1">AH 40177</strain>
    </source>
</reference>
<evidence type="ECO:0008006" key="3">
    <source>
        <dbReference type="Google" id="ProtNLM"/>
    </source>
</evidence>
<evidence type="ECO:0000313" key="2">
    <source>
        <dbReference type="Proteomes" id="UP000772434"/>
    </source>
</evidence>